<evidence type="ECO:0000313" key="3">
    <source>
        <dbReference type="Proteomes" id="UP000249688"/>
    </source>
</evidence>
<keyword evidence="3" id="KW-1185">Reference proteome</keyword>
<organism evidence="2 3">
    <name type="scientific">Humitalea rosea</name>
    <dbReference type="NCBI Taxonomy" id="990373"/>
    <lineage>
        <taxon>Bacteria</taxon>
        <taxon>Pseudomonadati</taxon>
        <taxon>Pseudomonadota</taxon>
        <taxon>Alphaproteobacteria</taxon>
        <taxon>Acetobacterales</taxon>
        <taxon>Roseomonadaceae</taxon>
        <taxon>Humitalea</taxon>
    </lineage>
</organism>
<dbReference type="OrthoDB" id="9809784at2"/>
<dbReference type="EMBL" id="QKYU01000025">
    <property type="protein sequence ID" value="PZW40066.1"/>
    <property type="molecule type" value="Genomic_DNA"/>
</dbReference>
<reference evidence="2 3" key="1">
    <citation type="submission" date="2018-06" db="EMBL/GenBank/DDBJ databases">
        <title>Genomic Encyclopedia of Archaeal and Bacterial Type Strains, Phase II (KMG-II): from individual species to whole genera.</title>
        <authorList>
            <person name="Goeker M."/>
        </authorList>
    </citation>
    <scope>NUCLEOTIDE SEQUENCE [LARGE SCALE GENOMIC DNA]</scope>
    <source>
        <strain evidence="2 3">DSM 24525</strain>
    </source>
</reference>
<name>A0A2W7HZU8_9PROT</name>
<dbReference type="GO" id="GO:0016787">
    <property type="term" value="F:hydrolase activity"/>
    <property type="evidence" value="ECO:0007669"/>
    <property type="project" value="InterPro"/>
</dbReference>
<dbReference type="SUPFAM" id="SSF53187">
    <property type="entry name" value="Zn-dependent exopeptidases"/>
    <property type="match status" value="1"/>
</dbReference>
<dbReference type="Pfam" id="PF01546">
    <property type="entry name" value="Peptidase_M20"/>
    <property type="match status" value="1"/>
</dbReference>
<gene>
    <name evidence="2" type="ORF">C8P66_12534</name>
</gene>
<comment type="caution">
    <text evidence="2">The sequence shown here is derived from an EMBL/GenBank/DDBJ whole genome shotgun (WGS) entry which is preliminary data.</text>
</comment>
<proteinExistence type="predicted"/>
<protein>
    <submittedName>
        <fullName evidence="2">Peptidase M20/M25/M40-like protein</fullName>
    </submittedName>
</protein>
<keyword evidence="1" id="KW-0378">Hydrolase</keyword>
<dbReference type="Proteomes" id="UP000249688">
    <property type="component" value="Unassembled WGS sequence"/>
</dbReference>
<accession>A0A2W7HZU8</accession>
<dbReference type="AlphaFoldDB" id="A0A2W7HZU8"/>
<sequence>MAGIGSWTHDPFAGAIDPGRMHGWGIADDLAGVATMVEAARALRAAGLTPRGDAILTSTPSKRHARGVHAGMRADAAIYCHPAESDAGMREAKTFASGQLDVRVVLTP</sequence>
<dbReference type="Gene3D" id="3.40.630.10">
    <property type="entry name" value="Zn peptidases"/>
    <property type="match status" value="1"/>
</dbReference>
<evidence type="ECO:0000256" key="1">
    <source>
        <dbReference type="ARBA" id="ARBA00022801"/>
    </source>
</evidence>
<dbReference type="InterPro" id="IPR002933">
    <property type="entry name" value="Peptidase_M20"/>
</dbReference>
<evidence type="ECO:0000313" key="2">
    <source>
        <dbReference type="EMBL" id="PZW40066.1"/>
    </source>
</evidence>